<dbReference type="Pfam" id="PF00564">
    <property type="entry name" value="PB1"/>
    <property type="match status" value="1"/>
</dbReference>
<evidence type="ECO:0000256" key="1">
    <source>
        <dbReference type="SAM" id="MobiDB-lite"/>
    </source>
</evidence>
<dbReference type="AlphaFoldDB" id="A0AAV7FA52"/>
<gene>
    <name evidence="3" type="ORF">H6P81_001449</name>
</gene>
<name>A0AAV7FA52_ARIFI</name>
<dbReference type="Gene3D" id="3.10.20.90">
    <property type="entry name" value="Phosphatidylinositol 3-kinase Catalytic Subunit, Chain A, domain 1"/>
    <property type="match status" value="1"/>
</dbReference>
<feature type="region of interest" description="Disordered" evidence="1">
    <location>
        <begin position="188"/>
        <end position="245"/>
    </location>
</feature>
<dbReference type="InterPro" id="IPR053198">
    <property type="entry name" value="Gynoecium_Dev_Regulator"/>
</dbReference>
<evidence type="ECO:0000313" key="4">
    <source>
        <dbReference type="Proteomes" id="UP000825729"/>
    </source>
</evidence>
<dbReference type="InterPro" id="IPR000270">
    <property type="entry name" value="PB1_dom"/>
</dbReference>
<evidence type="ECO:0000313" key="3">
    <source>
        <dbReference type="EMBL" id="KAG9456941.1"/>
    </source>
</evidence>
<dbReference type="EMBL" id="JAINDJ010000002">
    <property type="protein sequence ID" value="KAG9456941.1"/>
    <property type="molecule type" value="Genomic_DNA"/>
</dbReference>
<evidence type="ECO:0000259" key="2">
    <source>
        <dbReference type="SMART" id="SM00666"/>
    </source>
</evidence>
<keyword evidence="4" id="KW-1185">Reference proteome</keyword>
<protein>
    <recommendedName>
        <fullName evidence="2">PB1 domain-containing protein</fullName>
    </recommendedName>
</protein>
<comment type="caution">
    <text evidence="3">The sequence shown here is derived from an EMBL/GenBank/DDBJ whole genome shotgun (WGS) entry which is preliminary data.</text>
</comment>
<organism evidence="3 4">
    <name type="scientific">Aristolochia fimbriata</name>
    <name type="common">White veined hardy Dutchman's pipe vine</name>
    <dbReference type="NCBI Taxonomy" id="158543"/>
    <lineage>
        <taxon>Eukaryota</taxon>
        <taxon>Viridiplantae</taxon>
        <taxon>Streptophyta</taxon>
        <taxon>Embryophyta</taxon>
        <taxon>Tracheophyta</taxon>
        <taxon>Spermatophyta</taxon>
        <taxon>Magnoliopsida</taxon>
        <taxon>Magnoliidae</taxon>
        <taxon>Piperales</taxon>
        <taxon>Aristolochiaceae</taxon>
        <taxon>Aristolochia</taxon>
    </lineage>
</organism>
<dbReference type="SUPFAM" id="SSF54277">
    <property type="entry name" value="CAD &amp; PB1 domains"/>
    <property type="match status" value="1"/>
</dbReference>
<feature type="compositionally biased region" description="Basic residues" evidence="1">
    <location>
        <begin position="232"/>
        <end position="245"/>
    </location>
</feature>
<sequence>MVQNSEETQSSPRNRVKFLCSYGGKILPRPSDGQLKYVGGETRVVAVPRSITFSELMQKLTSLFEADVVLKYQLMPEDLDALITVTCDEDLSHMLDEYDRHDIKSLANSTPTPRLRAFLFPAGPVVVPAPAPPPPAPSGLLEPNPLEQRYVDAINGVVRASGPIFTISSSCSPPMSINLDTLHCNGVRDPPPAEQQLNRVRSSTGGGMPRVHSSPSLLNLGNPQSHQSHQNHQNHLHHHHPQHQRLARLAPAPVMTGVCMVPQPSTQNNRYYRQHNWVVQQEGCGGFEHVEDGRVHCSGGGMEWVSRRLPSPK</sequence>
<feature type="compositionally biased region" description="Polar residues" evidence="1">
    <location>
        <begin position="213"/>
        <end position="222"/>
    </location>
</feature>
<dbReference type="PANTHER" id="PTHR31066:SF47">
    <property type="entry name" value="PB1 DOMAIN-CONTAINING PROTEIN"/>
    <property type="match status" value="1"/>
</dbReference>
<dbReference type="Proteomes" id="UP000825729">
    <property type="component" value="Unassembled WGS sequence"/>
</dbReference>
<feature type="domain" description="PB1" evidence="2">
    <location>
        <begin position="30"/>
        <end position="122"/>
    </location>
</feature>
<reference evidence="3 4" key="1">
    <citation type="submission" date="2021-07" db="EMBL/GenBank/DDBJ databases">
        <title>The Aristolochia fimbriata genome: insights into angiosperm evolution, floral development and chemical biosynthesis.</title>
        <authorList>
            <person name="Jiao Y."/>
        </authorList>
    </citation>
    <scope>NUCLEOTIDE SEQUENCE [LARGE SCALE GENOMIC DNA]</scope>
    <source>
        <strain evidence="3">IBCAS-2021</strain>
        <tissue evidence="3">Leaf</tissue>
    </source>
</reference>
<dbReference type="PANTHER" id="PTHR31066">
    <property type="entry name" value="OS05G0427100 PROTEIN-RELATED"/>
    <property type="match status" value="1"/>
</dbReference>
<accession>A0AAV7FA52</accession>
<dbReference type="SMART" id="SM00666">
    <property type="entry name" value="PB1"/>
    <property type="match status" value="1"/>
</dbReference>
<dbReference type="CDD" id="cd06410">
    <property type="entry name" value="PB1_UP2"/>
    <property type="match status" value="1"/>
</dbReference>
<proteinExistence type="predicted"/>